<sequence>MNALISLHNAAFDLIERAGNWLMPLFARFTFAAVLLIYYWNSGLTKLGDGLFGVVSPSIGAYSQIFPKQLEAAGYDVSQLGVFHWAVVMAGTYAEFILPLLIVIGFATRLASLGMIGFVVMQSLTDVYGHGATDAKTLGAWFDRASDSTIMDQRLLWVFVLLVLVVKGAGALSVDALLRRRQDDASA</sequence>
<dbReference type="PANTHER" id="PTHR33452">
    <property type="entry name" value="OXIDOREDUCTASE CATD-RELATED"/>
    <property type="match status" value="1"/>
</dbReference>
<accession>A0A2T1AJH9</accession>
<proteinExistence type="inferred from homology"/>
<feature type="transmembrane region" description="Helical" evidence="7">
    <location>
        <begin position="110"/>
        <end position="129"/>
    </location>
</feature>
<keyword evidence="3" id="KW-1003">Cell membrane</keyword>
<dbReference type="AlphaFoldDB" id="A0A2T1AJH9"/>
<evidence type="ECO:0000256" key="6">
    <source>
        <dbReference type="ARBA" id="ARBA00023136"/>
    </source>
</evidence>
<feature type="transmembrane region" description="Helical" evidence="7">
    <location>
        <begin position="21"/>
        <end position="40"/>
    </location>
</feature>
<dbReference type="InterPro" id="IPR051907">
    <property type="entry name" value="DoxX-like_oxidoreductase"/>
</dbReference>
<dbReference type="Proteomes" id="UP000237718">
    <property type="component" value="Unassembled WGS sequence"/>
</dbReference>
<dbReference type="OrthoDB" id="121744at2"/>
<protein>
    <submittedName>
        <fullName evidence="8">Putative oxidoreductase</fullName>
    </submittedName>
</protein>
<feature type="transmembrane region" description="Helical" evidence="7">
    <location>
        <begin position="82"/>
        <end position="103"/>
    </location>
</feature>
<reference evidence="8 9" key="1">
    <citation type="submission" date="2018-03" db="EMBL/GenBank/DDBJ databases">
        <title>Genomic Encyclopedia of Archaeal and Bacterial Type Strains, Phase II (KMG-II): from individual species to whole genera.</title>
        <authorList>
            <person name="Goeker M."/>
        </authorList>
    </citation>
    <scope>NUCLEOTIDE SEQUENCE [LARGE SCALE GENOMIC DNA]</scope>
    <source>
        <strain evidence="8 9">DSM 25328</strain>
    </source>
</reference>
<dbReference type="RefSeq" id="WP_106162799.1">
    <property type="nucleotide sequence ID" value="NZ_PVUF01000003.1"/>
</dbReference>
<dbReference type="Pfam" id="PF07681">
    <property type="entry name" value="DoxX"/>
    <property type="match status" value="1"/>
</dbReference>
<evidence type="ECO:0000313" key="9">
    <source>
        <dbReference type="Proteomes" id="UP000237718"/>
    </source>
</evidence>
<evidence type="ECO:0000256" key="2">
    <source>
        <dbReference type="ARBA" id="ARBA00006679"/>
    </source>
</evidence>
<evidence type="ECO:0000256" key="7">
    <source>
        <dbReference type="SAM" id="Phobius"/>
    </source>
</evidence>
<evidence type="ECO:0000256" key="3">
    <source>
        <dbReference type="ARBA" id="ARBA00022475"/>
    </source>
</evidence>
<dbReference type="GO" id="GO:0005886">
    <property type="term" value="C:plasma membrane"/>
    <property type="evidence" value="ECO:0007669"/>
    <property type="project" value="UniProtKB-SubCell"/>
</dbReference>
<comment type="caution">
    <text evidence="8">The sequence shown here is derived from an EMBL/GenBank/DDBJ whole genome shotgun (WGS) entry which is preliminary data.</text>
</comment>
<name>A0A2T1AJH9_TRISK</name>
<dbReference type="EMBL" id="PVUF01000003">
    <property type="protein sequence ID" value="PRZ48756.1"/>
    <property type="molecule type" value="Genomic_DNA"/>
</dbReference>
<comment type="subcellular location">
    <subcellularLocation>
        <location evidence="1">Cell membrane</location>
        <topology evidence="1">Multi-pass membrane protein</topology>
    </subcellularLocation>
</comment>
<evidence type="ECO:0000256" key="4">
    <source>
        <dbReference type="ARBA" id="ARBA00022692"/>
    </source>
</evidence>
<keyword evidence="6 7" id="KW-0472">Membrane</keyword>
<feature type="transmembrane region" description="Helical" evidence="7">
    <location>
        <begin position="155"/>
        <end position="178"/>
    </location>
</feature>
<keyword evidence="4 7" id="KW-0812">Transmembrane</keyword>
<comment type="similarity">
    <text evidence="2">Belongs to the DoxX family.</text>
</comment>
<evidence type="ECO:0000256" key="5">
    <source>
        <dbReference type="ARBA" id="ARBA00022989"/>
    </source>
</evidence>
<gene>
    <name evidence="8" type="ORF">CLV89_10367</name>
</gene>
<evidence type="ECO:0000313" key="8">
    <source>
        <dbReference type="EMBL" id="PRZ48756.1"/>
    </source>
</evidence>
<dbReference type="PANTHER" id="PTHR33452:SF1">
    <property type="entry name" value="INNER MEMBRANE PROTEIN YPHA-RELATED"/>
    <property type="match status" value="1"/>
</dbReference>
<evidence type="ECO:0000256" key="1">
    <source>
        <dbReference type="ARBA" id="ARBA00004651"/>
    </source>
</evidence>
<organism evidence="8 9">
    <name type="scientific">Tritonibacter scottomollicae</name>
    <name type="common">Epibacterium scottomollicae</name>
    <dbReference type="NCBI Taxonomy" id="483013"/>
    <lineage>
        <taxon>Bacteria</taxon>
        <taxon>Pseudomonadati</taxon>
        <taxon>Pseudomonadota</taxon>
        <taxon>Alphaproteobacteria</taxon>
        <taxon>Rhodobacterales</taxon>
        <taxon>Paracoccaceae</taxon>
        <taxon>Tritonibacter</taxon>
    </lineage>
</organism>
<dbReference type="InterPro" id="IPR032808">
    <property type="entry name" value="DoxX"/>
</dbReference>
<keyword evidence="5 7" id="KW-1133">Transmembrane helix</keyword>